<evidence type="ECO:0000313" key="3">
    <source>
        <dbReference type="Proteomes" id="UP000007797"/>
    </source>
</evidence>
<sequence>MCGQEEEEEEMIRRILKKDDVIFLSIRFHHHHHHHMNRSTNFIISIITIVLLLVNVTTSASQGAECKSKVNSYHSIGSSHHALSCRFDGFFKKLVSIRKTSCPHVCRPKSGIVYITCTKGLCTLMCRFDGFFVSTCLWPNRGVYLM</sequence>
<dbReference type="AlphaFoldDB" id="F4Q8B9"/>
<dbReference type="RefSeq" id="XP_004352344.1">
    <property type="nucleotide sequence ID" value="XM_004352292.1"/>
</dbReference>
<keyword evidence="1" id="KW-0472">Membrane</keyword>
<evidence type="ECO:0000313" key="2">
    <source>
        <dbReference type="EMBL" id="EGG16019.1"/>
    </source>
</evidence>
<protein>
    <submittedName>
        <fullName evidence="2">Uncharacterized protein</fullName>
    </submittedName>
</protein>
<name>F4Q8B9_CACFS</name>
<dbReference type="EMBL" id="GL883025">
    <property type="protein sequence ID" value="EGG16019.1"/>
    <property type="molecule type" value="Genomic_DNA"/>
</dbReference>
<organism evidence="2 3">
    <name type="scientific">Cavenderia fasciculata</name>
    <name type="common">Slime mold</name>
    <name type="synonym">Dictyostelium fasciculatum</name>
    <dbReference type="NCBI Taxonomy" id="261658"/>
    <lineage>
        <taxon>Eukaryota</taxon>
        <taxon>Amoebozoa</taxon>
        <taxon>Evosea</taxon>
        <taxon>Eumycetozoa</taxon>
        <taxon>Dictyostelia</taxon>
        <taxon>Acytosteliales</taxon>
        <taxon>Cavenderiaceae</taxon>
        <taxon>Cavenderia</taxon>
    </lineage>
</organism>
<gene>
    <name evidence="2" type="ORF">DFA_09691</name>
</gene>
<dbReference type="GeneID" id="14867979"/>
<reference evidence="3" key="1">
    <citation type="journal article" date="2011" name="Genome Res.">
        <title>Phylogeny-wide analysis of social amoeba genomes highlights ancient origins for complex intercellular communication.</title>
        <authorList>
            <person name="Heidel A.J."/>
            <person name="Lawal H.M."/>
            <person name="Felder M."/>
            <person name="Schilde C."/>
            <person name="Helps N.R."/>
            <person name="Tunggal B."/>
            <person name="Rivero F."/>
            <person name="John U."/>
            <person name="Schleicher M."/>
            <person name="Eichinger L."/>
            <person name="Platzer M."/>
            <person name="Noegel A.A."/>
            <person name="Schaap P."/>
            <person name="Gloeckner G."/>
        </authorList>
    </citation>
    <scope>NUCLEOTIDE SEQUENCE [LARGE SCALE GENOMIC DNA]</scope>
    <source>
        <strain evidence="3">SH3</strain>
    </source>
</reference>
<dbReference type="Proteomes" id="UP000007797">
    <property type="component" value="Unassembled WGS sequence"/>
</dbReference>
<feature type="transmembrane region" description="Helical" evidence="1">
    <location>
        <begin position="42"/>
        <end position="61"/>
    </location>
</feature>
<evidence type="ECO:0000256" key="1">
    <source>
        <dbReference type="SAM" id="Phobius"/>
    </source>
</evidence>
<dbReference type="KEGG" id="dfa:DFA_09691"/>
<proteinExistence type="predicted"/>
<keyword evidence="3" id="KW-1185">Reference proteome</keyword>
<keyword evidence="1" id="KW-1133">Transmembrane helix</keyword>
<accession>F4Q8B9</accession>
<keyword evidence="1" id="KW-0812">Transmembrane</keyword>